<evidence type="ECO:0000313" key="2">
    <source>
        <dbReference type="EMBL" id="KAL3879291.1"/>
    </source>
</evidence>
<comment type="caution">
    <text evidence="2">The sequence shown here is derived from an EMBL/GenBank/DDBJ whole genome shotgun (WGS) entry which is preliminary data.</text>
</comment>
<protein>
    <recommendedName>
        <fullName evidence="4">Mitochondria-eating protein C-terminal domain-containing protein</fullName>
    </recommendedName>
</protein>
<proteinExistence type="predicted"/>
<evidence type="ECO:0008006" key="4">
    <source>
        <dbReference type="Google" id="ProtNLM"/>
    </source>
</evidence>
<evidence type="ECO:0000313" key="3">
    <source>
        <dbReference type="Proteomes" id="UP001634394"/>
    </source>
</evidence>
<dbReference type="Proteomes" id="UP001634394">
    <property type="component" value="Unassembled WGS sequence"/>
</dbReference>
<organism evidence="2 3">
    <name type="scientific">Sinanodonta woodiana</name>
    <name type="common">Chinese pond mussel</name>
    <name type="synonym">Anodonta woodiana</name>
    <dbReference type="NCBI Taxonomy" id="1069815"/>
    <lineage>
        <taxon>Eukaryota</taxon>
        <taxon>Metazoa</taxon>
        <taxon>Spiralia</taxon>
        <taxon>Lophotrochozoa</taxon>
        <taxon>Mollusca</taxon>
        <taxon>Bivalvia</taxon>
        <taxon>Autobranchia</taxon>
        <taxon>Heteroconchia</taxon>
        <taxon>Palaeoheterodonta</taxon>
        <taxon>Unionida</taxon>
        <taxon>Unionoidea</taxon>
        <taxon>Unionidae</taxon>
        <taxon>Unioninae</taxon>
        <taxon>Sinanodonta</taxon>
    </lineage>
</organism>
<dbReference type="EMBL" id="JBJQND010000004">
    <property type="protein sequence ID" value="KAL3879291.1"/>
    <property type="molecule type" value="Genomic_DNA"/>
</dbReference>
<reference evidence="2 3" key="1">
    <citation type="submission" date="2024-11" db="EMBL/GenBank/DDBJ databases">
        <title>Chromosome-level genome assembly of the freshwater bivalve Anodonta woodiana.</title>
        <authorList>
            <person name="Chen X."/>
        </authorList>
    </citation>
    <scope>NUCLEOTIDE SEQUENCE [LARGE SCALE GENOMIC DNA]</scope>
    <source>
        <strain evidence="2">MN2024</strain>
        <tissue evidence="2">Gills</tissue>
    </source>
</reference>
<accession>A0ABD3WZ87</accession>
<feature type="non-terminal residue" evidence="2">
    <location>
        <position position="1"/>
    </location>
</feature>
<feature type="coiled-coil region" evidence="1">
    <location>
        <begin position="16"/>
        <end position="43"/>
    </location>
</feature>
<dbReference type="AlphaFoldDB" id="A0ABD3WZ87"/>
<evidence type="ECO:0000256" key="1">
    <source>
        <dbReference type="SAM" id="Coils"/>
    </source>
</evidence>
<keyword evidence="3" id="KW-1185">Reference proteome</keyword>
<name>A0ABD3WZ87_SINWO</name>
<sequence length="144" mass="16974">YNESETEWKKYCDELIKSHTNEKEQLHEAITNLTVEKDNLLTRLSTIASDRLKHENTNIADLSDVDCPTKLQEVYSELYDNEWTDAFEELTKDYNATETDAIMMLLKLIMSSFQNCREITWGRYERLKHVASYIEQEISLQSPK</sequence>
<keyword evidence="1" id="KW-0175">Coiled coil</keyword>
<gene>
    <name evidence="2" type="ORF">ACJMK2_031592</name>
</gene>
<feature type="non-terminal residue" evidence="2">
    <location>
        <position position="144"/>
    </location>
</feature>